<dbReference type="EMBL" id="JAVKPH010000001">
    <property type="protein sequence ID" value="MDR5651223.1"/>
    <property type="molecule type" value="Genomic_DNA"/>
</dbReference>
<evidence type="ECO:0000256" key="4">
    <source>
        <dbReference type="ARBA" id="ARBA00022519"/>
    </source>
</evidence>
<protein>
    <recommendedName>
        <fullName evidence="9">TRAP transporter small permease protein</fullName>
    </recommendedName>
</protein>
<evidence type="ECO:0000256" key="9">
    <source>
        <dbReference type="RuleBase" id="RU369079"/>
    </source>
</evidence>
<gene>
    <name evidence="11" type="ORF">RGD00_01275</name>
</gene>
<dbReference type="InterPro" id="IPR055348">
    <property type="entry name" value="DctQ"/>
</dbReference>
<comment type="caution">
    <text evidence="11">The sequence shown here is derived from an EMBL/GenBank/DDBJ whole genome shotgun (WGS) entry which is preliminary data.</text>
</comment>
<evidence type="ECO:0000256" key="8">
    <source>
        <dbReference type="ARBA" id="ARBA00038436"/>
    </source>
</evidence>
<feature type="transmembrane region" description="Helical" evidence="9">
    <location>
        <begin position="131"/>
        <end position="153"/>
    </location>
</feature>
<comment type="subcellular location">
    <subcellularLocation>
        <location evidence="1 9">Cell inner membrane</location>
        <topology evidence="1 9">Multi-pass membrane protein</topology>
    </subcellularLocation>
</comment>
<feature type="domain" description="Tripartite ATP-independent periplasmic transporters DctQ component" evidence="10">
    <location>
        <begin position="26"/>
        <end position="158"/>
    </location>
</feature>
<comment type="similarity">
    <text evidence="8 9">Belongs to the TRAP transporter small permease family.</text>
</comment>
<sequence length="183" mass="20304">MTALGALISRVIALFTNLGSLFVIVMMVHIAADVVMRYVFKSGLTGTIEIVTSYYMIIVGFFSLCFTEEKNRNISVELFADMMPKWVQKHLDGLAYLLSILVFAALMVRNWEEALKKHKVHAYVTSGDTNIPVWPAYYIIPLGTALVLVVVLYKFVCYLTGAKSGLDTSLDEVDPDVQPGEAA</sequence>
<feature type="transmembrane region" description="Helical" evidence="9">
    <location>
        <begin position="44"/>
        <end position="66"/>
    </location>
</feature>
<proteinExistence type="inferred from homology"/>
<organism evidence="11 12">
    <name type="scientific">Ruixingdingia sedimenti</name>
    <dbReference type="NCBI Taxonomy" id="3073604"/>
    <lineage>
        <taxon>Bacteria</taxon>
        <taxon>Pseudomonadati</taxon>
        <taxon>Pseudomonadota</taxon>
        <taxon>Alphaproteobacteria</taxon>
        <taxon>Rhodobacterales</taxon>
        <taxon>Paracoccaceae</taxon>
        <taxon>Ruixingdingia</taxon>
    </lineage>
</organism>
<keyword evidence="2 9" id="KW-0813">Transport</keyword>
<evidence type="ECO:0000256" key="7">
    <source>
        <dbReference type="ARBA" id="ARBA00023136"/>
    </source>
</evidence>
<evidence type="ECO:0000256" key="2">
    <source>
        <dbReference type="ARBA" id="ARBA00022448"/>
    </source>
</evidence>
<evidence type="ECO:0000259" key="10">
    <source>
        <dbReference type="Pfam" id="PF04290"/>
    </source>
</evidence>
<evidence type="ECO:0000256" key="1">
    <source>
        <dbReference type="ARBA" id="ARBA00004429"/>
    </source>
</evidence>
<keyword evidence="4 9" id="KW-0997">Cell inner membrane</keyword>
<name>A0ABU1F3M0_9RHOB</name>
<evidence type="ECO:0000313" key="11">
    <source>
        <dbReference type="EMBL" id="MDR5651223.1"/>
    </source>
</evidence>
<feature type="transmembrane region" description="Helical" evidence="9">
    <location>
        <begin position="12"/>
        <end position="32"/>
    </location>
</feature>
<dbReference type="Pfam" id="PF04290">
    <property type="entry name" value="DctQ"/>
    <property type="match status" value="1"/>
</dbReference>
<dbReference type="InterPro" id="IPR007387">
    <property type="entry name" value="TRAP_DctQ"/>
</dbReference>
<keyword evidence="6 9" id="KW-1133">Transmembrane helix</keyword>
<reference evidence="11 12" key="1">
    <citation type="submission" date="2023-09" db="EMBL/GenBank/DDBJ databases">
        <title>Xinfangfangia sedmenti sp. nov., isolated the sedment.</title>
        <authorList>
            <person name="Xu L."/>
        </authorList>
    </citation>
    <scope>NUCLEOTIDE SEQUENCE [LARGE SCALE GENOMIC DNA]</scope>
    <source>
        <strain evidence="11 12">LG-4</strain>
    </source>
</reference>
<keyword evidence="5 9" id="KW-0812">Transmembrane</keyword>
<accession>A0ABU1F3M0</accession>
<dbReference type="RefSeq" id="WP_310455301.1">
    <property type="nucleotide sequence ID" value="NZ_JAVKPH010000001.1"/>
</dbReference>
<keyword evidence="7 9" id="KW-0472">Membrane</keyword>
<dbReference type="PANTHER" id="PTHR35011:SF10">
    <property type="entry name" value="TRAP TRANSPORTER SMALL PERMEASE PROTEIN"/>
    <property type="match status" value="1"/>
</dbReference>
<dbReference type="PANTHER" id="PTHR35011">
    <property type="entry name" value="2,3-DIKETO-L-GULONATE TRAP TRANSPORTER SMALL PERMEASE PROTEIN YIAM"/>
    <property type="match status" value="1"/>
</dbReference>
<evidence type="ECO:0000256" key="3">
    <source>
        <dbReference type="ARBA" id="ARBA00022475"/>
    </source>
</evidence>
<feature type="transmembrane region" description="Helical" evidence="9">
    <location>
        <begin position="93"/>
        <end position="111"/>
    </location>
</feature>
<keyword evidence="12" id="KW-1185">Reference proteome</keyword>
<evidence type="ECO:0000256" key="5">
    <source>
        <dbReference type="ARBA" id="ARBA00022692"/>
    </source>
</evidence>
<evidence type="ECO:0000256" key="6">
    <source>
        <dbReference type="ARBA" id="ARBA00022989"/>
    </source>
</evidence>
<comment type="function">
    <text evidence="9">Part of the tripartite ATP-independent periplasmic (TRAP) transport system.</text>
</comment>
<dbReference type="Proteomes" id="UP001247754">
    <property type="component" value="Unassembled WGS sequence"/>
</dbReference>
<evidence type="ECO:0000313" key="12">
    <source>
        <dbReference type="Proteomes" id="UP001247754"/>
    </source>
</evidence>
<comment type="subunit">
    <text evidence="9">The complex comprises the extracytoplasmic solute receptor protein and the two transmembrane proteins.</text>
</comment>
<keyword evidence="3" id="KW-1003">Cell membrane</keyword>